<evidence type="ECO:0000256" key="3">
    <source>
        <dbReference type="ARBA" id="ARBA00022448"/>
    </source>
</evidence>
<dbReference type="Proteomes" id="UP000245080">
    <property type="component" value="Unassembled WGS sequence"/>
</dbReference>
<dbReference type="Gene3D" id="3.90.76.10">
    <property type="entry name" value="Dipeptide-binding Protein, Domain 1"/>
    <property type="match status" value="1"/>
</dbReference>
<evidence type="ECO:0000259" key="7">
    <source>
        <dbReference type="Pfam" id="PF00496"/>
    </source>
</evidence>
<dbReference type="GO" id="GO:0042597">
    <property type="term" value="C:periplasmic space"/>
    <property type="evidence" value="ECO:0007669"/>
    <property type="project" value="UniProtKB-ARBA"/>
</dbReference>
<reference evidence="8 9" key="1">
    <citation type="journal article" date="2018" name="Int. J. Syst. Evol. Microbiol.">
        <title>Lactobacillus bambusae sp. nov., isolated from a traditional fermented Ma-bamboo shoots of Taiwan.</title>
        <authorList>
            <person name="Wang L.-T."/>
        </authorList>
    </citation>
    <scope>NUCLEOTIDE SEQUENCE [LARGE SCALE GENOMIC DNA]</scope>
    <source>
        <strain evidence="8 9">BS-W1</strain>
    </source>
</reference>
<dbReference type="InterPro" id="IPR000914">
    <property type="entry name" value="SBP_5_dom"/>
</dbReference>
<keyword evidence="3" id="KW-0813">Transport</keyword>
<evidence type="ECO:0000256" key="6">
    <source>
        <dbReference type="SAM" id="SignalP"/>
    </source>
</evidence>
<gene>
    <name evidence="8" type="ORF">DCM90_00320</name>
</gene>
<protein>
    <submittedName>
        <fullName evidence="8">Peptide ABC transporter substrate-binding protein</fullName>
    </submittedName>
</protein>
<keyword evidence="4 6" id="KW-0732">Signal</keyword>
<dbReference type="PROSITE" id="PS51257">
    <property type="entry name" value="PROKAR_LIPOPROTEIN"/>
    <property type="match status" value="1"/>
</dbReference>
<name>A0A2V1N3F8_9LACO</name>
<dbReference type="PANTHER" id="PTHR30290">
    <property type="entry name" value="PERIPLASMIC BINDING COMPONENT OF ABC TRANSPORTER"/>
    <property type="match status" value="1"/>
</dbReference>
<organism evidence="8 9">
    <name type="scientific">Levilactobacillus bambusae</name>
    <dbReference type="NCBI Taxonomy" id="2024736"/>
    <lineage>
        <taxon>Bacteria</taxon>
        <taxon>Bacillati</taxon>
        <taxon>Bacillota</taxon>
        <taxon>Bacilli</taxon>
        <taxon>Lactobacillales</taxon>
        <taxon>Lactobacillaceae</taxon>
        <taxon>Levilactobacillus</taxon>
    </lineage>
</organism>
<sequence>MSRLKRIITVGTVALAAVVLAACSNQSSKNGESHQLSDKQVLNLSTTSEVTSMDISKAADSISLTQLYHTQEGLYRLGKKEKVENALATSTKVSSDGKTYTFTLRKNNKWNDGRPVTAKDFVYSWRRTVNPKTASSYAYLFDGVKNYGAIQKGTMNPDTLGIKAVGNDKLVVTLEKPVPYFKLLLAFPVFFPQEQSAVEKYGSKNGLSSETTAYDGPFTMKNWTGTNDNWKLAKNSNYWDKKGVHLNAINLEVVKDASTGLNLYQSGKLDSTPLSGTQIPSLKNNPDMKTYVGGSTVYLQFNQKKVDAFKNVKIRQALSLAINKESLAKNVLRNGSKAPLGFVSENFFQNPKTKTDFAKDAYVKDGVSYDLAKAKTLLKTGLKESGKSSLSFDLLTDNTDVDKTTAQYVQSQLQKLPNVKVNIVDTTYKTRLARSTSGDFDMVLSSWGADFADPINFLDLMQKGNSNNAGDFNDSTYNQLLDKAEGEDANNKDARYTDLVNAEKQLMNQQGLIPLYQPATVEMWNQHVKGYIWNPAGMSRDWKSIYITK</sequence>
<comment type="caution">
    <text evidence="8">The sequence shown here is derived from an EMBL/GenBank/DDBJ whole genome shotgun (WGS) entry which is preliminary data.</text>
</comment>
<keyword evidence="5" id="KW-0653">Protein transport</keyword>
<dbReference type="RefSeq" id="WP_109249368.1">
    <property type="nucleotide sequence ID" value="NZ_QCXQ01000001.1"/>
</dbReference>
<dbReference type="GO" id="GO:0043190">
    <property type="term" value="C:ATP-binding cassette (ABC) transporter complex"/>
    <property type="evidence" value="ECO:0007669"/>
    <property type="project" value="InterPro"/>
</dbReference>
<keyword evidence="5" id="KW-0571">Peptide transport</keyword>
<keyword evidence="9" id="KW-1185">Reference proteome</keyword>
<dbReference type="AlphaFoldDB" id="A0A2V1N3F8"/>
<dbReference type="GO" id="GO:1904680">
    <property type="term" value="F:peptide transmembrane transporter activity"/>
    <property type="evidence" value="ECO:0007669"/>
    <property type="project" value="TreeGrafter"/>
</dbReference>
<dbReference type="OrthoDB" id="403896at2"/>
<dbReference type="Gene3D" id="3.10.105.10">
    <property type="entry name" value="Dipeptide-binding Protein, Domain 3"/>
    <property type="match status" value="1"/>
</dbReference>
<dbReference type="GO" id="GO:0015833">
    <property type="term" value="P:peptide transport"/>
    <property type="evidence" value="ECO:0007669"/>
    <property type="project" value="UniProtKB-KW"/>
</dbReference>
<evidence type="ECO:0000313" key="8">
    <source>
        <dbReference type="EMBL" id="PWG00655.1"/>
    </source>
</evidence>
<dbReference type="InterPro" id="IPR030678">
    <property type="entry name" value="Peptide/Ni-bd"/>
</dbReference>
<proteinExistence type="inferred from homology"/>
<evidence type="ECO:0000313" key="9">
    <source>
        <dbReference type="Proteomes" id="UP000245080"/>
    </source>
</evidence>
<feature type="signal peptide" evidence="6">
    <location>
        <begin position="1"/>
        <end position="21"/>
    </location>
</feature>
<evidence type="ECO:0000256" key="5">
    <source>
        <dbReference type="ARBA" id="ARBA00022856"/>
    </source>
</evidence>
<accession>A0A2V1N3F8</accession>
<comment type="similarity">
    <text evidence="2">Belongs to the bacterial solute-binding protein 5 family.</text>
</comment>
<dbReference type="Pfam" id="PF00496">
    <property type="entry name" value="SBP_bac_5"/>
    <property type="match status" value="1"/>
</dbReference>
<dbReference type="InterPro" id="IPR039424">
    <property type="entry name" value="SBP_5"/>
</dbReference>
<dbReference type="FunFam" id="3.90.76.10:FF:000001">
    <property type="entry name" value="Oligopeptide ABC transporter substrate-binding protein"/>
    <property type="match status" value="1"/>
</dbReference>
<comment type="subcellular location">
    <subcellularLocation>
        <location evidence="1">Cell envelope</location>
    </subcellularLocation>
</comment>
<dbReference type="Gene3D" id="3.40.190.10">
    <property type="entry name" value="Periplasmic binding protein-like II"/>
    <property type="match status" value="1"/>
</dbReference>
<evidence type="ECO:0000256" key="4">
    <source>
        <dbReference type="ARBA" id="ARBA00022729"/>
    </source>
</evidence>
<dbReference type="SUPFAM" id="SSF53850">
    <property type="entry name" value="Periplasmic binding protein-like II"/>
    <property type="match status" value="1"/>
</dbReference>
<evidence type="ECO:0000256" key="1">
    <source>
        <dbReference type="ARBA" id="ARBA00004196"/>
    </source>
</evidence>
<feature type="chain" id="PRO_5039500875" evidence="6">
    <location>
        <begin position="22"/>
        <end position="549"/>
    </location>
</feature>
<dbReference type="GO" id="GO:0030313">
    <property type="term" value="C:cell envelope"/>
    <property type="evidence" value="ECO:0007669"/>
    <property type="project" value="UniProtKB-SubCell"/>
</dbReference>
<dbReference type="CDD" id="cd08504">
    <property type="entry name" value="PBP2_OppA"/>
    <property type="match status" value="1"/>
</dbReference>
<feature type="domain" description="Solute-binding protein family 5" evidence="7">
    <location>
        <begin position="82"/>
        <end position="467"/>
    </location>
</feature>
<dbReference type="PANTHER" id="PTHR30290:SF10">
    <property type="entry name" value="PERIPLASMIC OLIGOPEPTIDE-BINDING PROTEIN-RELATED"/>
    <property type="match status" value="1"/>
</dbReference>
<dbReference type="PIRSF" id="PIRSF002741">
    <property type="entry name" value="MppA"/>
    <property type="match status" value="1"/>
</dbReference>
<evidence type="ECO:0000256" key="2">
    <source>
        <dbReference type="ARBA" id="ARBA00005695"/>
    </source>
</evidence>
<dbReference type="EMBL" id="QCXQ01000001">
    <property type="protein sequence ID" value="PWG00655.1"/>
    <property type="molecule type" value="Genomic_DNA"/>
</dbReference>